<comment type="caution">
    <text evidence="1">The sequence shown here is derived from an EMBL/GenBank/DDBJ whole genome shotgun (WGS) entry which is preliminary data.</text>
</comment>
<dbReference type="Proteomes" id="UP000625682">
    <property type="component" value="Unassembled WGS sequence"/>
</dbReference>
<reference evidence="1" key="1">
    <citation type="journal article" date="2014" name="Int. J. Syst. Evol. Microbiol.">
        <title>Complete genome sequence of Corynebacterium casei LMG S-19264T (=DSM 44701T), isolated from a smear-ripened cheese.</title>
        <authorList>
            <consortium name="US DOE Joint Genome Institute (JGI-PGF)"/>
            <person name="Walter F."/>
            <person name="Albersmeier A."/>
            <person name="Kalinowski J."/>
            <person name="Ruckert C."/>
        </authorList>
    </citation>
    <scope>NUCLEOTIDE SEQUENCE</scope>
    <source>
        <strain evidence="1">CGMCC 4.7272</strain>
    </source>
</reference>
<protein>
    <submittedName>
        <fullName evidence="1">Uncharacterized protein</fullName>
    </submittedName>
</protein>
<proteinExistence type="predicted"/>
<dbReference type="EMBL" id="BMMU01000010">
    <property type="protein sequence ID" value="GGJ36460.1"/>
    <property type="molecule type" value="Genomic_DNA"/>
</dbReference>
<reference evidence="1" key="2">
    <citation type="submission" date="2020-09" db="EMBL/GenBank/DDBJ databases">
        <authorList>
            <person name="Sun Q."/>
            <person name="Zhou Y."/>
        </authorList>
    </citation>
    <scope>NUCLEOTIDE SEQUENCE</scope>
    <source>
        <strain evidence="1">CGMCC 4.7272</strain>
    </source>
</reference>
<name>A0A917L2E9_9ACTN</name>
<evidence type="ECO:0000313" key="1">
    <source>
        <dbReference type="EMBL" id="GGJ36460.1"/>
    </source>
</evidence>
<organism evidence="1 2">
    <name type="scientific">Streptomyces lacrimifluminis</name>
    <dbReference type="NCBI Taxonomy" id="1500077"/>
    <lineage>
        <taxon>Bacteria</taxon>
        <taxon>Bacillati</taxon>
        <taxon>Actinomycetota</taxon>
        <taxon>Actinomycetes</taxon>
        <taxon>Kitasatosporales</taxon>
        <taxon>Streptomycetaceae</taxon>
        <taxon>Streptomyces</taxon>
    </lineage>
</organism>
<accession>A0A917L2E9</accession>
<sequence>MREIRGYWVARGAKWDDPRLKPKDWDLLKQVTHIPAEWR</sequence>
<gene>
    <name evidence="1" type="ORF">GCM10012282_36450</name>
</gene>
<keyword evidence="2" id="KW-1185">Reference proteome</keyword>
<evidence type="ECO:0000313" key="2">
    <source>
        <dbReference type="Proteomes" id="UP000625682"/>
    </source>
</evidence>
<dbReference type="AlphaFoldDB" id="A0A917L2E9"/>